<accession>A0ABP9YUA3</accession>
<dbReference type="Pfam" id="PF11923">
    <property type="entry name" value="NFACT-C"/>
    <property type="match status" value="1"/>
</dbReference>
<keyword evidence="3" id="KW-0963">Cytoplasm</keyword>
<dbReference type="Proteomes" id="UP001473302">
    <property type="component" value="Unassembled WGS sequence"/>
</dbReference>
<feature type="coiled-coil region" evidence="5">
    <location>
        <begin position="412"/>
        <end position="439"/>
    </location>
</feature>
<comment type="similarity">
    <text evidence="2">Belongs to the NEMF family.</text>
</comment>
<feature type="compositionally biased region" description="Acidic residues" evidence="6">
    <location>
        <begin position="828"/>
        <end position="851"/>
    </location>
</feature>
<protein>
    <recommendedName>
        <fullName evidence="12">Serologically defined colon cancer antigen 1</fullName>
    </recommendedName>
</protein>
<feature type="signal peptide" evidence="7">
    <location>
        <begin position="1"/>
        <end position="18"/>
    </location>
</feature>
<dbReference type="PANTHER" id="PTHR15239">
    <property type="entry name" value="NUCLEAR EXPORT MEDIATOR FACTOR NEMF"/>
    <property type="match status" value="1"/>
</dbReference>
<evidence type="ECO:0000259" key="8">
    <source>
        <dbReference type="Pfam" id="PF05670"/>
    </source>
</evidence>
<feature type="chain" id="PRO_5047398952" description="Serologically defined colon cancer antigen 1" evidence="7">
    <location>
        <begin position="19"/>
        <end position="1183"/>
    </location>
</feature>
<dbReference type="Gene3D" id="2.30.310.10">
    <property type="entry name" value="ibrinogen binding protein from staphylococcus aureus domain"/>
    <property type="match status" value="1"/>
</dbReference>
<dbReference type="Pfam" id="PF05670">
    <property type="entry name" value="NFACT-R_1"/>
    <property type="match status" value="1"/>
</dbReference>
<keyword evidence="7" id="KW-0732">Signal</keyword>
<dbReference type="InterPro" id="IPR008532">
    <property type="entry name" value="NFACT_RNA-bd"/>
</dbReference>
<keyword evidence="11" id="KW-1185">Reference proteome</keyword>
<proteinExistence type="inferred from homology"/>
<feature type="domain" description="NFACT protein C-terminal" evidence="9">
    <location>
        <begin position="1076"/>
        <end position="1167"/>
    </location>
</feature>
<feature type="region of interest" description="Disordered" evidence="6">
    <location>
        <begin position="510"/>
        <end position="541"/>
    </location>
</feature>
<evidence type="ECO:0000259" key="9">
    <source>
        <dbReference type="Pfam" id="PF11923"/>
    </source>
</evidence>
<dbReference type="InterPro" id="IPR021846">
    <property type="entry name" value="NFACT-C"/>
</dbReference>
<evidence type="ECO:0000256" key="1">
    <source>
        <dbReference type="ARBA" id="ARBA00004496"/>
    </source>
</evidence>
<evidence type="ECO:0000256" key="5">
    <source>
        <dbReference type="SAM" id="Coils"/>
    </source>
</evidence>
<feature type="domain" description="NFACT RNA-binding" evidence="8">
    <location>
        <begin position="613"/>
        <end position="726"/>
    </location>
</feature>
<dbReference type="EMBL" id="BAABUK010000007">
    <property type="protein sequence ID" value="GAA5810410.1"/>
    <property type="molecule type" value="Genomic_DNA"/>
</dbReference>
<evidence type="ECO:0000313" key="10">
    <source>
        <dbReference type="EMBL" id="GAA5810410.1"/>
    </source>
</evidence>
<feature type="compositionally biased region" description="Basic and acidic residues" evidence="6">
    <location>
        <begin position="997"/>
        <end position="1043"/>
    </location>
</feature>
<comment type="subcellular location">
    <subcellularLocation>
        <location evidence="1">Cytoplasm</location>
    </subcellularLocation>
</comment>
<evidence type="ECO:0008006" key="12">
    <source>
        <dbReference type="Google" id="ProtNLM"/>
    </source>
</evidence>
<evidence type="ECO:0000256" key="4">
    <source>
        <dbReference type="ARBA" id="ARBA00023054"/>
    </source>
</evidence>
<dbReference type="Pfam" id="PF05833">
    <property type="entry name" value="NFACT_N"/>
    <property type="match status" value="1"/>
</dbReference>
<feature type="coiled-coil region" evidence="5">
    <location>
        <begin position="568"/>
        <end position="595"/>
    </location>
</feature>
<feature type="compositionally biased region" description="Basic and acidic residues" evidence="6">
    <location>
        <begin position="788"/>
        <end position="802"/>
    </location>
</feature>
<feature type="region of interest" description="Disordered" evidence="6">
    <location>
        <begin position="784"/>
        <end position="1049"/>
    </location>
</feature>
<evidence type="ECO:0000256" key="6">
    <source>
        <dbReference type="SAM" id="MobiDB-lite"/>
    </source>
</evidence>
<feature type="compositionally biased region" description="Basic and acidic residues" evidence="6">
    <location>
        <begin position="864"/>
        <end position="875"/>
    </location>
</feature>
<comment type="caution">
    <text evidence="10">The sequence shown here is derived from an EMBL/GenBank/DDBJ whole genome shotgun (WGS) entry which is preliminary data.</text>
</comment>
<evidence type="ECO:0000256" key="7">
    <source>
        <dbReference type="SAM" id="SignalP"/>
    </source>
</evidence>
<feature type="compositionally biased region" description="Low complexity" evidence="6">
    <location>
        <begin position="886"/>
        <end position="898"/>
    </location>
</feature>
<evidence type="ECO:0000256" key="3">
    <source>
        <dbReference type="ARBA" id="ARBA00022490"/>
    </source>
</evidence>
<name>A0ABP9YUA3_9FUNG</name>
<organism evidence="10 11">
    <name type="scientific">Mucor flavus</name>
    <dbReference type="NCBI Taxonomy" id="439312"/>
    <lineage>
        <taxon>Eukaryota</taxon>
        <taxon>Fungi</taxon>
        <taxon>Fungi incertae sedis</taxon>
        <taxon>Mucoromycota</taxon>
        <taxon>Mucoromycotina</taxon>
        <taxon>Mucoromycetes</taxon>
        <taxon>Mucorales</taxon>
        <taxon>Mucorineae</taxon>
        <taxon>Mucoraceae</taxon>
        <taxon>Mucor</taxon>
    </lineage>
</organism>
<evidence type="ECO:0000313" key="11">
    <source>
        <dbReference type="Proteomes" id="UP001473302"/>
    </source>
</evidence>
<feature type="compositionally biased region" description="Basic residues" evidence="6">
    <location>
        <begin position="953"/>
        <end position="963"/>
    </location>
</feature>
<evidence type="ECO:0000256" key="2">
    <source>
        <dbReference type="ARBA" id="ARBA00008318"/>
    </source>
</evidence>
<keyword evidence="4 5" id="KW-0175">Coiled coil</keyword>
<gene>
    <name evidence="10" type="ORF">MFLAVUS_003831</name>
</gene>
<feature type="compositionally biased region" description="Acidic residues" evidence="6">
    <location>
        <begin position="511"/>
        <end position="533"/>
    </location>
</feature>
<sequence length="1183" mass="134094">MPTLLFCLLIVLYTTCLQHEPYAIILYLYTSSLTQSFQLTKSMDLYHSPLFLLDKSGDKGTKAETLGDEETKKKIMSVLVLGELFDIITDGDVIYDMKQRFNALDVRATVINLRERLIGIRLQNIYDVNSKTFLFKFAKPDDKELVLVESGVRIHTTQFSRDKSITPSVFCAKLRKHLRTRRVTNVRQLGIDRIVDFEFAGGEMGIGYHIICEFYSSGNIILTDHEYRILAVLRPVQASDTLKVAVGEIYNVKTVLNDFDKVDVDQLRTALRSAGPKDTLKKLLNIKFEYGPAMIEDIILGANLDPNMKVVTDFDTSEGSPTLVALLDSFQKGDELIEATKNVVPKGYIILLDDKDKPKTENEEEVEIYDEFHPHLYKQFANRKFKEFPTFDSAVDEFFSAIESQKLELKTRRQEEAALKKLESVRKEQEKRVQVLLDQQITNVRKAQLIELNLQLVDAAITIIRNAVASQMDWQDLNDLVKEEKRRQNPIALIIETLKLDTNQLTLILSDPEEFDESDSEEDSDEESDEEKEEPAPKQPKAFKVDVEIGLTAFANARKYYEQKKSTAHKHEKTLEASSKALKSAERKIRQDLKETKITATINKIRKPFWFEKFLWFISTDGHLIIAGRDMQQNELLVKRYLLKDDAYVHADLHGAASVIVKNKPNANGQPIPPSTLYQAGIMSVCQSKAWDAKMVTSAYWVYPDQVSKSAPSGEYLTTGSFMIRGKKNFLPPVQLVYGFGYVFKLDESSIGNHVKTADQDDEETNEQEESGNKPDYLAAIEENSNEPQEKDTAAEPVKESVETSDVAAETSHATTEVSTGDKSQSDREEDDEDEEEESDSDDSSSDDENAFPDTQLDALTVNTKEEAKTDKYDLEDYGQDSDDQGSTNTPTSGTNTPAKRFITAKERRLMKKNNVTEVTDAIKEQQQKQAKQTKQKQEPAKPKVVALPPPTRGRKGKAKKIKDKYADQDDEEKQLRMELLASDKGPQPKGKKAKRDAKAKEEKAALEKERAAIKKAAEEKEYLQKKKQKEQKEQREQEEKVQPLETEGVDENDTEAIRQMLKEENITMLEADEIANLSVLDSFTPNPLPEDIIHFAIPVCAPYVAIQKYKYKVKLTPGSLKRGKAVKQAQSVFFHLSEATAREKELIKCVPDMESINTMMGKVKVSAPNLEASKRKKGGNRR</sequence>
<dbReference type="PANTHER" id="PTHR15239:SF6">
    <property type="entry name" value="RIBOSOME QUALITY CONTROL COMPLEX SUBUNIT NEMF"/>
    <property type="match status" value="1"/>
</dbReference>
<reference evidence="10 11" key="1">
    <citation type="submission" date="2024-04" db="EMBL/GenBank/DDBJ databases">
        <title>genome sequences of Mucor flavus KT1a and Helicostylum pulchrum KT1b strains isolated from the surface of a dry-aged beef.</title>
        <authorList>
            <person name="Toyotome T."/>
            <person name="Hosono M."/>
            <person name="Torimaru M."/>
            <person name="Fukuda K."/>
            <person name="Mikami N."/>
        </authorList>
    </citation>
    <scope>NUCLEOTIDE SEQUENCE [LARGE SCALE GENOMIC DNA]</scope>
    <source>
        <strain evidence="10 11">KT1a</strain>
    </source>
</reference>
<feature type="compositionally biased region" description="Polar residues" evidence="6">
    <location>
        <begin position="812"/>
        <end position="823"/>
    </location>
</feature>
<dbReference type="InterPro" id="IPR051608">
    <property type="entry name" value="RQC_Subunit_NEMF"/>
</dbReference>